<feature type="compositionally biased region" description="Basic and acidic residues" evidence="1">
    <location>
        <begin position="148"/>
        <end position="172"/>
    </location>
</feature>
<dbReference type="AlphaFoldDB" id="A0A1F4W100"/>
<comment type="caution">
    <text evidence="2">The sequence shown here is derived from an EMBL/GenBank/DDBJ whole genome shotgun (WGS) entry which is preliminary data.</text>
</comment>
<gene>
    <name evidence="2" type="ORF">A2264_03910</name>
</gene>
<dbReference type="EMBL" id="MEVT01000013">
    <property type="protein sequence ID" value="OGC62723.1"/>
    <property type="molecule type" value="Genomic_DNA"/>
</dbReference>
<accession>A0A1F4W100</accession>
<dbReference type="Proteomes" id="UP000176614">
    <property type="component" value="Unassembled WGS sequence"/>
</dbReference>
<reference evidence="2 3" key="1">
    <citation type="journal article" date="2016" name="Nat. Commun.">
        <title>Thousands of microbial genomes shed light on interconnected biogeochemical processes in an aquifer system.</title>
        <authorList>
            <person name="Anantharaman K."/>
            <person name="Brown C.T."/>
            <person name="Hug L.A."/>
            <person name="Sharon I."/>
            <person name="Castelle C.J."/>
            <person name="Probst A.J."/>
            <person name="Thomas B.C."/>
            <person name="Singh A."/>
            <person name="Wilkins M.J."/>
            <person name="Karaoz U."/>
            <person name="Brodie E.L."/>
            <person name="Williams K.H."/>
            <person name="Hubbard S.S."/>
            <person name="Banfield J.F."/>
        </authorList>
    </citation>
    <scope>NUCLEOTIDE SEQUENCE [LARGE SCALE GENOMIC DNA]</scope>
</reference>
<organism evidence="2 3">
    <name type="scientific">candidate division WWE3 bacterium RIFOXYA2_FULL_46_9</name>
    <dbReference type="NCBI Taxonomy" id="1802636"/>
    <lineage>
        <taxon>Bacteria</taxon>
        <taxon>Katanobacteria</taxon>
    </lineage>
</organism>
<evidence type="ECO:0000256" key="1">
    <source>
        <dbReference type="SAM" id="MobiDB-lite"/>
    </source>
</evidence>
<name>A0A1F4W100_UNCKA</name>
<evidence type="ECO:0000313" key="3">
    <source>
        <dbReference type="Proteomes" id="UP000176614"/>
    </source>
</evidence>
<evidence type="ECO:0000313" key="2">
    <source>
        <dbReference type="EMBL" id="OGC62723.1"/>
    </source>
</evidence>
<protein>
    <submittedName>
        <fullName evidence="2">Uncharacterized protein</fullName>
    </submittedName>
</protein>
<proteinExistence type="predicted"/>
<feature type="region of interest" description="Disordered" evidence="1">
    <location>
        <begin position="148"/>
        <end position="180"/>
    </location>
</feature>
<sequence length="234" mass="26157">MPFDRILKAEGWAHVFEKVSLAGEHIAPYLPGLPTELRPSCPADLSGKTGAFVDDILWYAAEDDVRLRIAVAQHVDRVDVQIDDPFDAAVILGFGDCRIDVAHANPLIPRLAKHKFAAEGGIAIQPRKVRVKERLAAIVRQHSPTDRKPLLRIRDHRGRSDDPNDDRGEHRFPLPSRTVRPVKTDTSLGIDVGVLTAEEDQRLVENAGIEVRTAMRPRFLASPCRFSVRAIRHQ</sequence>